<dbReference type="InterPro" id="IPR050463">
    <property type="entry name" value="Gfo/Idh/MocA_oxidrdct_glycsds"/>
</dbReference>
<dbReference type="AlphaFoldDB" id="A0A1I4TA42"/>
<accession>A0A1I4TA42</accession>
<evidence type="ECO:0000259" key="3">
    <source>
        <dbReference type="Pfam" id="PF22725"/>
    </source>
</evidence>
<dbReference type="Proteomes" id="UP000233491">
    <property type="component" value="Unassembled WGS sequence"/>
</dbReference>
<gene>
    <name evidence="4" type="ORF">CXZ10_08795</name>
</gene>
<proteinExistence type="predicted"/>
<dbReference type="PANTHER" id="PTHR43818:SF11">
    <property type="entry name" value="BCDNA.GH03377"/>
    <property type="match status" value="1"/>
</dbReference>
<evidence type="ECO:0000313" key="5">
    <source>
        <dbReference type="Proteomes" id="UP000233491"/>
    </source>
</evidence>
<reference evidence="4 5" key="1">
    <citation type="submission" date="2017-12" db="EMBL/GenBank/DDBJ databases">
        <title>Anaerobic carbon monoxide metabolism by Pleomorphomonas carboxyditropha sp. nov., a new mesophilic hydrogenogenic carboxidotroph.</title>
        <authorList>
            <person name="Esquivel-Elizondo S."/>
            <person name="Krajmalnik-Brown R."/>
        </authorList>
    </citation>
    <scope>NUCLEOTIDE SEQUENCE [LARGE SCALE GENOMIC DNA]</scope>
    <source>
        <strain evidence="4 5">R5-392</strain>
    </source>
</reference>
<dbReference type="Gene3D" id="3.40.50.720">
    <property type="entry name" value="NAD(P)-binding Rossmann-like Domain"/>
    <property type="match status" value="1"/>
</dbReference>
<dbReference type="OrthoDB" id="9792935at2"/>
<dbReference type="GO" id="GO:0000166">
    <property type="term" value="F:nucleotide binding"/>
    <property type="evidence" value="ECO:0007669"/>
    <property type="project" value="InterPro"/>
</dbReference>
<dbReference type="InterPro" id="IPR000683">
    <property type="entry name" value="Gfo/Idh/MocA-like_OxRdtase_N"/>
</dbReference>
<dbReference type="EMBL" id="PJNW01000005">
    <property type="protein sequence ID" value="PKR89468.1"/>
    <property type="molecule type" value="Genomic_DNA"/>
</dbReference>
<name>A0A1I4TA42_9HYPH</name>
<evidence type="ECO:0000313" key="4">
    <source>
        <dbReference type="EMBL" id="PKR89468.1"/>
    </source>
</evidence>
<protein>
    <submittedName>
        <fullName evidence="4">Oxidoreductase</fullName>
    </submittedName>
</protein>
<dbReference type="RefSeq" id="WP_101288777.1">
    <property type="nucleotide sequence ID" value="NZ_FOUQ01000005.1"/>
</dbReference>
<organism evidence="4 5">
    <name type="scientific">Pleomorphomonas diazotrophica</name>
    <dbReference type="NCBI Taxonomy" id="1166257"/>
    <lineage>
        <taxon>Bacteria</taxon>
        <taxon>Pseudomonadati</taxon>
        <taxon>Pseudomonadota</taxon>
        <taxon>Alphaproteobacteria</taxon>
        <taxon>Hyphomicrobiales</taxon>
        <taxon>Pleomorphomonadaceae</taxon>
        <taxon>Pleomorphomonas</taxon>
    </lineage>
</organism>
<dbReference type="InterPro" id="IPR055170">
    <property type="entry name" value="GFO_IDH_MocA-like_dom"/>
</dbReference>
<dbReference type="GO" id="GO:0016491">
    <property type="term" value="F:oxidoreductase activity"/>
    <property type="evidence" value="ECO:0007669"/>
    <property type="project" value="UniProtKB-KW"/>
</dbReference>
<sequence>MRLIIVGTGSMARHHAKHFAKIRGVKIVGCVDIFPENAAVFAKEFNIPRIFATVEDAIVWGKFDSAANVTTDLAHYPTTMALLTAGKHVLCEKPLATNYAHALEMTETAEKEGLVGMVNLSYRNVPEIHKMHEMVTSGVIGDVKHVEASYLQSWLTGTHWGDWRTESRWLWRLSENHGSKGVIGDVGIHILDFASFGAGTDVTRLFGRLKTFHKAPDDKIGEYTLDANDSFAGTMEFENGAIGVIHASRFATGYANTLRVRVFGDKGALEIQNGSDGTWLRVCKGAKDINSQTWRPVTAKPVPMNYKRFVDAVKARQTLEPSFRRAANLQRILDASFESERLRSELAVAD</sequence>
<comment type="caution">
    <text evidence="4">The sequence shown here is derived from an EMBL/GenBank/DDBJ whole genome shotgun (WGS) entry which is preliminary data.</text>
</comment>
<feature type="domain" description="GFO/IDH/MocA-like oxidoreductase" evidence="3">
    <location>
        <begin position="129"/>
        <end position="270"/>
    </location>
</feature>
<dbReference type="Pfam" id="PF01408">
    <property type="entry name" value="GFO_IDH_MocA"/>
    <property type="match status" value="1"/>
</dbReference>
<keyword evidence="1" id="KW-0560">Oxidoreductase</keyword>
<dbReference type="InterPro" id="IPR036291">
    <property type="entry name" value="NAD(P)-bd_dom_sf"/>
</dbReference>
<dbReference type="SUPFAM" id="SSF51735">
    <property type="entry name" value="NAD(P)-binding Rossmann-fold domains"/>
    <property type="match status" value="1"/>
</dbReference>
<evidence type="ECO:0000256" key="1">
    <source>
        <dbReference type="ARBA" id="ARBA00023002"/>
    </source>
</evidence>
<dbReference type="PANTHER" id="PTHR43818">
    <property type="entry name" value="BCDNA.GH03377"/>
    <property type="match status" value="1"/>
</dbReference>
<dbReference type="SUPFAM" id="SSF55347">
    <property type="entry name" value="Glyceraldehyde-3-phosphate dehydrogenase-like, C-terminal domain"/>
    <property type="match status" value="1"/>
</dbReference>
<keyword evidence="5" id="KW-1185">Reference proteome</keyword>
<feature type="domain" description="Gfo/Idh/MocA-like oxidoreductase N-terminal" evidence="2">
    <location>
        <begin position="2"/>
        <end position="119"/>
    </location>
</feature>
<dbReference type="Pfam" id="PF22725">
    <property type="entry name" value="GFO_IDH_MocA_C3"/>
    <property type="match status" value="1"/>
</dbReference>
<dbReference type="Gene3D" id="3.30.360.10">
    <property type="entry name" value="Dihydrodipicolinate Reductase, domain 2"/>
    <property type="match status" value="1"/>
</dbReference>
<evidence type="ECO:0000259" key="2">
    <source>
        <dbReference type="Pfam" id="PF01408"/>
    </source>
</evidence>